<accession>A0A6L5Z591</accession>
<dbReference type="GO" id="GO:0043565">
    <property type="term" value="F:sequence-specific DNA binding"/>
    <property type="evidence" value="ECO:0007669"/>
    <property type="project" value="InterPro"/>
</dbReference>
<dbReference type="InterPro" id="IPR018060">
    <property type="entry name" value="HTH_AraC"/>
</dbReference>
<gene>
    <name evidence="5" type="ORF">GE300_19110</name>
</gene>
<proteinExistence type="predicted"/>
<dbReference type="PANTHER" id="PTHR46796:SF6">
    <property type="entry name" value="ARAC SUBFAMILY"/>
    <property type="match status" value="1"/>
</dbReference>
<dbReference type="PROSITE" id="PS01124">
    <property type="entry name" value="HTH_ARAC_FAMILY_2"/>
    <property type="match status" value="1"/>
</dbReference>
<dbReference type="EMBL" id="WIND01000023">
    <property type="protein sequence ID" value="MSU91693.1"/>
    <property type="molecule type" value="Genomic_DNA"/>
</dbReference>
<dbReference type="AlphaFoldDB" id="A0A6L5Z591"/>
<dbReference type="PROSITE" id="PS00041">
    <property type="entry name" value="HTH_ARAC_FAMILY_1"/>
    <property type="match status" value="1"/>
</dbReference>
<dbReference type="Proteomes" id="UP000474957">
    <property type="component" value="Unassembled WGS sequence"/>
</dbReference>
<dbReference type="SUPFAM" id="SSF46689">
    <property type="entry name" value="Homeodomain-like"/>
    <property type="match status" value="1"/>
</dbReference>
<evidence type="ECO:0000256" key="3">
    <source>
        <dbReference type="ARBA" id="ARBA00023163"/>
    </source>
</evidence>
<evidence type="ECO:0000313" key="6">
    <source>
        <dbReference type="Proteomes" id="UP000474957"/>
    </source>
</evidence>
<dbReference type="InterPro" id="IPR009057">
    <property type="entry name" value="Homeodomain-like_sf"/>
</dbReference>
<comment type="caution">
    <text evidence="5">The sequence shown here is derived from an EMBL/GenBank/DDBJ whole genome shotgun (WGS) entry which is preliminary data.</text>
</comment>
<evidence type="ECO:0000256" key="1">
    <source>
        <dbReference type="ARBA" id="ARBA00023015"/>
    </source>
</evidence>
<name>A0A6L5Z591_9RHOB</name>
<dbReference type="Pfam" id="PF12833">
    <property type="entry name" value="HTH_18"/>
    <property type="match status" value="1"/>
</dbReference>
<sequence>MFAAGAVIAPNAGAELALPPARPSATPGRRVDCATLSCEWLDLAPAQPGLPDNGSHGLLIPIAGAPALRLYQAGKVRLVTLRPGQAVLSAAGSGVTWRAATPFRALLVRIEPRVLADFVEGRMYGSLSGGGLADAPVLDDPELCTVARQMAQVLIAGAFGAGVELDALSMVFMVVLTRNHGLVTGGTRPVSARLSGAQLSRLDRYVVENLSGRIHRVDMARAAGTSLSGLVRGLREALGVTPGQYVLHARLRAARSRMQDPAASLKAIAADCGFADQAHLSRAFKARFGQPPRAWRLRRAASAEAPGG</sequence>
<reference evidence="5 6" key="1">
    <citation type="submission" date="2019-10" db="EMBL/GenBank/DDBJ databases">
        <title>Cognatihalovulum marinum gen. nov. sp. nov., a new member of the family Rhodobacteraceae isolated from deep seawater of the Northwest Indian Ocean.</title>
        <authorList>
            <person name="Ruan C."/>
            <person name="Wang J."/>
            <person name="Zheng X."/>
            <person name="Song L."/>
            <person name="Zhu Y."/>
            <person name="Huang Y."/>
            <person name="Lu Z."/>
            <person name="Du W."/>
            <person name="Huang L."/>
            <person name="Dai X."/>
        </authorList>
    </citation>
    <scope>NUCLEOTIDE SEQUENCE [LARGE SCALE GENOMIC DNA]</scope>
    <source>
        <strain evidence="5 6">2CG4</strain>
    </source>
</reference>
<organism evidence="5 6">
    <name type="scientific">Halovulum marinum</name>
    <dbReference type="NCBI Taxonomy" id="2662447"/>
    <lineage>
        <taxon>Bacteria</taxon>
        <taxon>Pseudomonadati</taxon>
        <taxon>Pseudomonadota</taxon>
        <taxon>Alphaproteobacteria</taxon>
        <taxon>Rhodobacterales</taxon>
        <taxon>Paracoccaceae</taxon>
        <taxon>Halovulum</taxon>
    </lineage>
</organism>
<evidence type="ECO:0000313" key="5">
    <source>
        <dbReference type="EMBL" id="MSU91693.1"/>
    </source>
</evidence>
<dbReference type="Gene3D" id="1.10.10.60">
    <property type="entry name" value="Homeodomain-like"/>
    <property type="match status" value="1"/>
</dbReference>
<dbReference type="SMART" id="SM00342">
    <property type="entry name" value="HTH_ARAC"/>
    <property type="match status" value="1"/>
</dbReference>
<evidence type="ECO:0000259" key="4">
    <source>
        <dbReference type="PROSITE" id="PS01124"/>
    </source>
</evidence>
<dbReference type="InterPro" id="IPR050204">
    <property type="entry name" value="AraC_XylS_family_regulators"/>
</dbReference>
<feature type="domain" description="HTH araC/xylS-type" evidence="4">
    <location>
        <begin position="200"/>
        <end position="298"/>
    </location>
</feature>
<keyword evidence="3" id="KW-0804">Transcription</keyword>
<dbReference type="InterPro" id="IPR018062">
    <property type="entry name" value="HTH_AraC-typ_CS"/>
</dbReference>
<protein>
    <submittedName>
        <fullName evidence="5">Helix-turn-helix domain-containing protein</fullName>
    </submittedName>
</protein>
<keyword evidence="6" id="KW-1185">Reference proteome</keyword>
<keyword evidence="2" id="KW-0238">DNA-binding</keyword>
<evidence type="ECO:0000256" key="2">
    <source>
        <dbReference type="ARBA" id="ARBA00023125"/>
    </source>
</evidence>
<keyword evidence="1" id="KW-0805">Transcription regulation</keyword>
<dbReference type="GO" id="GO:0003700">
    <property type="term" value="F:DNA-binding transcription factor activity"/>
    <property type="evidence" value="ECO:0007669"/>
    <property type="project" value="InterPro"/>
</dbReference>
<dbReference type="PANTHER" id="PTHR46796">
    <property type="entry name" value="HTH-TYPE TRANSCRIPTIONAL ACTIVATOR RHAS-RELATED"/>
    <property type="match status" value="1"/>
</dbReference>